<accession>A0A9P4HNH5</accession>
<comment type="caution">
    <text evidence="2">The sequence shown here is derived from an EMBL/GenBank/DDBJ whole genome shotgun (WGS) entry which is preliminary data.</text>
</comment>
<dbReference type="AlphaFoldDB" id="A0A9P4HNH5"/>
<organism evidence="2 3">
    <name type="scientific">Setomelanomma holmii</name>
    <dbReference type="NCBI Taxonomy" id="210430"/>
    <lineage>
        <taxon>Eukaryota</taxon>
        <taxon>Fungi</taxon>
        <taxon>Dikarya</taxon>
        <taxon>Ascomycota</taxon>
        <taxon>Pezizomycotina</taxon>
        <taxon>Dothideomycetes</taxon>
        <taxon>Pleosporomycetidae</taxon>
        <taxon>Pleosporales</taxon>
        <taxon>Pleosporineae</taxon>
        <taxon>Phaeosphaeriaceae</taxon>
        <taxon>Setomelanomma</taxon>
    </lineage>
</organism>
<proteinExistence type="predicted"/>
<protein>
    <submittedName>
        <fullName evidence="2">Uncharacterized protein</fullName>
    </submittedName>
</protein>
<keyword evidence="3" id="KW-1185">Reference proteome</keyword>
<feature type="region of interest" description="Disordered" evidence="1">
    <location>
        <begin position="1"/>
        <end position="35"/>
    </location>
</feature>
<reference evidence="2" key="1">
    <citation type="journal article" date="2020" name="Stud. Mycol.">
        <title>101 Dothideomycetes genomes: a test case for predicting lifestyles and emergence of pathogens.</title>
        <authorList>
            <person name="Haridas S."/>
            <person name="Albert R."/>
            <person name="Binder M."/>
            <person name="Bloem J."/>
            <person name="Labutti K."/>
            <person name="Salamov A."/>
            <person name="Andreopoulos B."/>
            <person name="Baker S."/>
            <person name="Barry K."/>
            <person name="Bills G."/>
            <person name="Bluhm B."/>
            <person name="Cannon C."/>
            <person name="Castanera R."/>
            <person name="Culley D."/>
            <person name="Daum C."/>
            <person name="Ezra D."/>
            <person name="Gonzalez J."/>
            <person name="Henrissat B."/>
            <person name="Kuo A."/>
            <person name="Liang C."/>
            <person name="Lipzen A."/>
            <person name="Lutzoni F."/>
            <person name="Magnuson J."/>
            <person name="Mondo S."/>
            <person name="Nolan M."/>
            <person name="Ohm R."/>
            <person name="Pangilinan J."/>
            <person name="Park H.-J."/>
            <person name="Ramirez L."/>
            <person name="Alfaro M."/>
            <person name="Sun H."/>
            <person name="Tritt A."/>
            <person name="Yoshinaga Y."/>
            <person name="Zwiers L.-H."/>
            <person name="Turgeon B."/>
            <person name="Goodwin S."/>
            <person name="Spatafora J."/>
            <person name="Crous P."/>
            <person name="Grigoriev I."/>
        </authorList>
    </citation>
    <scope>NUCLEOTIDE SEQUENCE</scope>
    <source>
        <strain evidence="2">CBS 110217</strain>
    </source>
</reference>
<gene>
    <name evidence="2" type="ORF">EK21DRAFT_51354</name>
</gene>
<name>A0A9P4HNH5_9PLEO</name>
<evidence type="ECO:0000313" key="2">
    <source>
        <dbReference type="EMBL" id="KAF2036744.1"/>
    </source>
</evidence>
<evidence type="ECO:0000256" key="1">
    <source>
        <dbReference type="SAM" id="MobiDB-lite"/>
    </source>
</evidence>
<evidence type="ECO:0000313" key="3">
    <source>
        <dbReference type="Proteomes" id="UP000799777"/>
    </source>
</evidence>
<sequence>MARRRPLSPAEGAPSSRRGQIKERGNDDENGNTESQQILAVGSLLKKPKHDDKEMQQFRTTVATERKRMKQLLDQRVRQAEKEESRRRTEIASTIVNALQKPSRAVQGDAPTFAGTTIAENSAYTPVPGLLAASAGLIAEYERLDDMVTNMQDDQAGSLAETWTQDLQEAETQLKLGARVALRNVKKVLGADVEDELKQEKDGDEDMANEGEHELNFELNDSLRYAERGVRRMVKGIPTDER</sequence>
<dbReference type="OrthoDB" id="3934814at2759"/>
<dbReference type="EMBL" id="ML978154">
    <property type="protein sequence ID" value="KAF2036744.1"/>
    <property type="molecule type" value="Genomic_DNA"/>
</dbReference>
<dbReference type="Proteomes" id="UP000799777">
    <property type="component" value="Unassembled WGS sequence"/>
</dbReference>
<feature type="region of interest" description="Disordered" evidence="1">
    <location>
        <begin position="196"/>
        <end position="215"/>
    </location>
</feature>